<feature type="domain" description="Nudix hydrolase" evidence="2">
    <location>
        <begin position="55"/>
        <end position="192"/>
    </location>
</feature>
<evidence type="ECO:0000259" key="2">
    <source>
        <dbReference type="PROSITE" id="PS51462"/>
    </source>
</evidence>
<protein>
    <submittedName>
        <fullName evidence="3">8-oxo-dGTP pyrophosphatase MutT (NUDIX family)</fullName>
    </submittedName>
</protein>
<dbReference type="CDD" id="cd03674">
    <property type="entry name" value="NUDIX_Hydrolase"/>
    <property type="match status" value="1"/>
</dbReference>
<evidence type="ECO:0000313" key="4">
    <source>
        <dbReference type="Proteomes" id="UP000275356"/>
    </source>
</evidence>
<organism evidence="3 4">
    <name type="scientific">Salana multivorans</name>
    <dbReference type="NCBI Taxonomy" id="120377"/>
    <lineage>
        <taxon>Bacteria</taxon>
        <taxon>Bacillati</taxon>
        <taxon>Actinomycetota</taxon>
        <taxon>Actinomycetes</taxon>
        <taxon>Micrococcales</taxon>
        <taxon>Beutenbergiaceae</taxon>
        <taxon>Salana</taxon>
    </lineage>
</organism>
<dbReference type="SUPFAM" id="SSF55811">
    <property type="entry name" value="Nudix"/>
    <property type="match status" value="1"/>
</dbReference>
<reference evidence="3 4" key="1">
    <citation type="submission" date="2018-11" db="EMBL/GenBank/DDBJ databases">
        <title>Sequencing the genomes of 1000 actinobacteria strains.</title>
        <authorList>
            <person name="Klenk H.-P."/>
        </authorList>
    </citation>
    <scope>NUCLEOTIDE SEQUENCE [LARGE SCALE GENOMIC DNA]</scope>
    <source>
        <strain evidence="3 4">DSM 13521</strain>
    </source>
</reference>
<keyword evidence="4" id="KW-1185">Reference proteome</keyword>
<comment type="similarity">
    <text evidence="1">Belongs to the Nudix hydrolase family.</text>
</comment>
<dbReference type="AlphaFoldDB" id="A0A3N2D849"/>
<dbReference type="EMBL" id="RKHQ01000001">
    <property type="protein sequence ID" value="ROR95959.1"/>
    <property type="molecule type" value="Genomic_DNA"/>
</dbReference>
<dbReference type="Proteomes" id="UP000275356">
    <property type="component" value="Unassembled WGS sequence"/>
</dbReference>
<dbReference type="Pfam" id="PF00293">
    <property type="entry name" value="NUDIX"/>
    <property type="match status" value="1"/>
</dbReference>
<proteinExistence type="inferred from homology"/>
<sequence length="197" mass="20613">MTTPAAPVPSPGLHAASVEELASWEPPTHDQASLRQAYLAFLLAGPDGLWRANAPGHLTASGLVLDATRRFVLLVLHPRAGRWLPPGGHLEPGDDSLAAAALREVTEETGLVGARVDATPLLLDAHPFTCALGIPTRHLDVGYVVRAAGTPDGLPPTPVCSDESLDVRWWPVDALPEPTTPRLAVEVAAALAVPAGR</sequence>
<dbReference type="RefSeq" id="WP_245967889.1">
    <property type="nucleotide sequence ID" value="NZ_RKHQ01000001.1"/>
</dbReference>
<dbReference type="InterPro" id="IPR000086">
    <property type="entry name" value="NUDIX_hydrolase_dom"/>
</dbReference>
<dbReference type="Gene3D" id="3.90.79.10">
    <property type="entry name" value="Nucleoside Triphosphate Pyrophosphohydrolase"/>
    <property type="match status" value="1"/>
</dbReference>
<name>A0A3N2D849_9MICO</name>
<evidence type="ECO:0000256" key="1">
    <source>
        <dbReference type="ARBA" id="ARBA00005582"/>
    </source>
</evidence>
<dbReference type="PANTHER" id="PTHR43736:SF1">
    <property type="entry name" value="DIHYDRONEOPTERIN TRIPHOSPHATE DIPHOSPHATASE"/>
    <property type="match status" value="1"/>
</dbReference>
<dbReference type="InterPro" id="IPR015797">
    <property type="entry name" value="NUDIX_hydrolase-like_dom_sf"/>
</dbReference>
<gene>
    <name evidence="3" type="ORF">EDD28_0528</name>
</gene>
<dbReference type="PANTHER" id="PTHR43736">
    <property type="entry name" value="ADP-RIBOSE PYROPHOSPHATASE"/>
    <property type="match status" value="1"/>
</dbReference>
<comment type="caution">
    <text evidence="3">The sequence shown here is derived from an EMBL/GenBank/DDBJ whole genome shotgun (WGS) entry which is preliminary data.</text>
</comment>
<accession>A0A3N2D849</accession>
<evidence type="ECO:0000313" key="3">
    <source>
        <dbReference type="EMBL" id="ROR95959.1"/>
    </source>
</evidence>
<dbReference type="PROSITE" id="PS51462">
    <property type="entry name" value="NUDIX"/>
    <property type="match status" value="1"/>
</dbReference>